<accession>A0A9D4N5K3</accession>
<keyword evidence="2" id="KW-1185">Reference proteome</keyword>
<sequence>MPTEVFHGTCSPSIDSRLMVTNEHSAVENCKTVLNNVADNKWRQDRECDKMDSSLRITGSA</sequence>
<proteinExistence type="predicted"/>
<reference evidence="1" key="2">
    <citation type="submission" date="2020-11" db="EMBL/GenBank/DDBJ databases">
        <authorList>
            <person name="McCartney M.A."/>
            <person name="Auch B."/>
            <person name="Kono T."/>
            <person name="Mallez S."/>
            <person name="Becker A."/>
            <person name="Gohl D.M."/>
            <person name="Silverstein K.A.T."/>
            <person name="Koren S."/>
            <person name="Bechman K.B."/>
            <person name="Herman A."/>
            <person name="Abrahante J.E."/>
            <person name="Garbe J."/>
        </authorList>
    </citation>
    <scope>NUCLEOTIDE SEQUENCE</scope>
    <source>
        <strain evidence="1">Duluth1</strain>
        <tissue evidence="1">Whole animal</tissue>
    </source>
</reference>
<dbReference type="AlphaFoldDB" id="A0A9D4N5K3"/>
<comment type="caution">
    <text evidence="1">The sequence shown here is derived from an EMBL/GenBank/DDBJ whole genome shotgun (WGS) entry which is preliminary data.</text>
</comment>
<dbReference type="EMBL" id="JAIWYP010000001">
    <property type="protein sequence ID" value="KAH3888190.1"/>
    <property type="molecule type" value="Genomic_DNA"/>
</dbReference>
<organism evidence="1 2">
    <name type="scientific">Dreissena polymorpha</name>
    <name type="common">Zebra mussel</name>
    <name type="synonym">Mytilus polymorpha</name>
    <dbReference type="NCBI Taxonomy" id="45954"/>
    <lineage>
        <taxon>Eukaryota</taxon>
        <taxon>Metazoa</taxon>
        <taxon>Spiralia</taxon>
        <taxon>Lophotrochozoa</taxon>
        <taxon>Mollusca</taxon>
        <taxon>Bivalvia</taxon>
        <taxon>Autobranchia</taxon>
        <taxon>Heteroconchia</taxon>
        <taxon>Euheterodonta</taxon>
        <taxon>Imparidentia</taxon>
        <taxon>Neoheterodontei</taxon>
        <taxon>Myida</taxon>
        <taxon>Dreissenoidea</taxon>
        <taxon>Dreissenidae</taxon>
        <taxon>Dreissena</taxon>
    </lineage>
</organism>
<gene>
    <name evidence="1" type="ORF">DPMN_012220</name>
</gene>
<evidence type="ECO:0000313" key="1">
    <source>
        <dbReference type="EMBL" id="KAH3888190.1"/>
    </source>
</evidence>
<name>A0A9D4N5K3_DREPO</name>
<reference evidence="1" key="1">
    <citation type="journal article" date="2019" name="bioRxiv">
        <title>The Genome of the Zebra Mussel, Dreissena polymorpha: A Resource for Invasive Species Research.</title>
        <authorList>
            <person name="McCartney M.A."/>
            <person name="Auch B."/>
            <person name="Kono T."/>
            <person name="Mallez S."/>
            <person name="Zhang Y."/>
            <person name="Obille A."/>
            <person name="Becker A."/>
            <person name="Abrahante J.E."/>
            <person name="Garbe J."/>
            <person name="Badalamenti J.P."/>
            <person name="Herman A."/>
            <person name="Mangelson H."/>
            <person name="Liachko I."/>
            <person name="Sullivan S."/>
            <person name="Sone E.D."/>
            <person name="Koren S."/>
            <person name="Silverstein K.A.T."/>
            <person name="Beckman K.B."/>
            <person name="Gohl D.M."/>
        </authorList>
    </citation>
    <scope>NUCLEOTIDE SEQUENCE</scope>
    <source>
        <strain evidence="1">Duluth1</strain>
        <tissue evidence="1">Whole animal</tissue>
    </source>
</reference>
<dbReference type="Proteomes" id="UP000828390">
    <property type="component" value="Unassembled WGS sequence"/>
</dbReference>
<evidence type="ECO:0000313" key="2">
    <source>
        <dbReference type="Proteomes" id="UP000828390"/>
    </source>
</evidence>
<protein>
    <submittedName>
        <fullName evidence="1">Uncharacterized protein</fullName>
    </submittedName>
</protein>